<dbReference type="AlphaFoldDB" id="A0A291IR05"/>
<sequence length="95" mass="10534">MYNAKQNAANNYRTMMTIAYAFAVVATVIGAFAIIPMCWMIPMTIAINNKRKAAMPQKCLGLGICSLIFLALIPGIFVIIAYTFYSKWENTSTVL</sequence>
<dbReference type="RefSeq" id="WP_096862663.1">
    <property type="nucleotide sequence ID" value="NZ_CP023668.1"/>
</dbReference>
<name>A0A291IR05_9MOLU</name>
<evidence type="ECO:0000313" key="1">
    <source>
        <dbReference type="EMBL" id="ATG97375.1"/>
    </source>
</evidence>
<protein>
    <submittedName>
        <fullName evidence="1">Uncharacterized protein</fullName>
    </submittedName>
</protein>
<dbReference type="OrthoDB" id="390351at2"/>
<keyword evidence="2" id="KW-1185">Reference proteome</keyword>
<dbReference type="KEGG" id="mlac:CP520_01205"/>
<evidence type="ECO:0000313" key="2">
    <source>
        <dbReference type="Proteomes" id="UP000232227"/>
    </source>
</evidence>
<organism evidence="1 2">
    <name type="scientific">Mesoplasma lactucae ATCC 49193</name>
    <dbReference type="NCBI Taxonomy" id="81460"/>
    <lineage>
        <taxon>Bacteria</taxon>
        <taxon>Bacillati</taxon>
        <taxon>Mycoplasmatota</taxon>
        <taxon>Mollicutes</taxon>
        <taxon>Entomoplasmatales</taxon>
        <taxon>Entomoplasmataceae</taxon>
        <taxon>Mesoplasma</taxon>
    </lineage>
</organism>
<gene>
    <name evidence="1" type="ORF">CP520_01205</name>
</gene>
<reference evidence="1 2" key="1">
    <citation type="submission" date="2017-09" db="EMBL/GenBank/DDBJ databases">
        <title>SPAdes assembly of the Mesoplasma lactucae genome.</title>
        <authorList>
            <person name="Knight T.F."/>
            <person name="Rubinstein R."/>
            <person name="Citino T."/>
        </authorList>
    </citation>
    <scope>NUCLEOTIDE SEQUENCE [LARGE SCALE GENOMIC DNA]</scope>
    <source>
        <strain evidence="1 2">831-C4</strain>
    </source>
</reference>
<dbReference type="Proteomes" id="UP000232227">
    <property type="component" value="Chromosome"/>
</dbReference>
<accession>A0A291IR05</accession>
<proteinExistence type="predicted"/>
<dbReference type="EMBL" id="CP023668">
    <property type="protein sequence ID" value="ATG97375.1"/>
    <property type="molecule type" value="Genomic_DNA"/>
</dbReference>